<feature type="transmembrane region" description="Helical" evidence="6">
    <location>
        <begin position="143"/>
        <end position="164"/>
    </location>
</feature>
<dbReference type="PANTHER" id="PTHR43129">
    <property type="entry name" value="FOSMIDOMYCIN RESISTANCE PROTEIN"/>
    <property type="match status" value="1"/>
</dbReference>
<dbReference type="InterPro" id="IPR011701">
    <property type="entry name" value="MFS"/>
</dbReference>
<dbReference type="Proteomes" id="UP001172054">
    <property type="component" value="Unassembled WGS sequence"/>
</dbReference>
<dbReference type="PROSITE" id="PS50850">
    <property type="entry name" value="MFS"/>
    <property type="match status" value="1"/>
</dbReference>
<dbReference type="InterPro" id="IPR022324">
    <property type="entry name" value="Bacilysin_exporter_BacE_put"/>
</dbReference>
<feature type="transmembrane region" description="Helical" evidence="6">
    <location>
        <begin position="314"/>
        <end position="335"/>
    </location>
</feature>
<comment type="caution">
    <text evidence="8">The sequence shown here is derived from an EMBL/GenBank/DDBJ whole genome shotgun (WGS) entry which is preliminary data.</text>
</comment>
<evidence type="ECO:0000313" key="9">
    <source>
        <dbReference type="Proteomes" id="UP001172054"/>
    </source>
</evidence>
<evidence type="ECO:0000256" key="2">
    <source>
        <dbReference type="ARBA" id="ARBA00022448"/>
    </source>
</evidence>
<dbReference type="Gene3D" id="1.20.1250.20">
    <property type="entry name" value="MFS general substrate transporter like domains"/>
    <property type="match status" value="2"/>
</dbReference>
<feature type="transmembrane region" description="Helical" evidence="6">
    <location>
        <begin position="46"/>
        <end position="67"/>
    </location>
</feature>
<keyword evidence="5 6" id="KW-0472">Membrane</keyword>
<feature type="transmembrane region" description="Helical" evidence="6">
    <location>
        <begin position="374"/>
        <end position="394"/>
    </location>
</feature>
<feature type="transmembrane region" description="Helical" evidence="6">
    <location>
        <begin position="79"/>
        <end position="98"/>
    </location>
</feature>
<keyword evidence="9" id="KW-1185">Reference proteome</keyword>
<dbReference type="InterPro" id="IPR020846">
    <property type="entry name" value="MFS_dom"/>
</dbReference>
<evidence type="ECO:0000313" key="8">
    <source>
        <dbReference type="EMBL" id="MDN7228815.1"/>
    </source>
</evidence>
<evidence type="ECO:0000256" key="5">
    <source>
        <dbReference type="ARBA" id="ARBA00023136"/>
    </source>
</evidence>
<dbReference type="RefSeq" id="WP_300982554.1">
    <property type="nucleotide sequence ID" value="NZ_CP129238.1"/>
</dbReference>
<evidence type="ECO:0000256" key="3">
    <source>
        <dbReference type="ARBA" id="ARBA00022692"/>
    </source>
</evidence>
<feature type="transmembrane region" description="Helical" evidence="6">
    <location>
        <begin position="104"/>
        <end position="122"/>
    </location>
</feature>
<feature type="transmembrane region" description="Helical" evidence="6">
    <location>
        <begin position="220"/>
        <end position="240"/>
    </location>
</feature>
<dbReference type="PANTHER" id="PTHR43129:SF1">
    <property type="entry name" value="FOSMIDOMYCIN RESISTANCE PROTEIN"/>
    <property type="match status" value="1"/>
</dbReference>
<gene>
    <name evidence="8" type="ORF">QWY15_16210</name>
</gene>
<feature type="transmembrane region" description="Helical" evidence="6">
    <location>
        <begin position="290"/>
        <end position="308"/>
    </location>
</feature>
<evidence type="ECO:0000256" key="4">
    <source>
        <dbReference type="ARBA" id="ARBA00022989"/>
    </source>
</evidence>
<name>A0ABT8MV85_9BACL</name>
<feature type="transmembrane region" description="Helical" evidence="6">
    <location>
        <begin position="347"/>
        <end position="368"/>
    </location>
</feature>
<dbReference type="InterPro" id="IPR036259">
    <property type="entry name" value="MFS_trans_sf"/>
</dbReference>
<dbReference type="PROSITE" id="PS00216">
    <property type="entry name" value="SUGAR_TRANSPORT_1"/>
    <property type="match status" value="1"/>
</dbReference>
<keyword evidence="4 6" id="KW-1133">Transmembrane helix</keyword>
<keyword evidence="3 6" id="KW-0812">Transmembrane</keyword>
<dbReference type="PRINTS" id="PR01988">
    <property type="entry name" value="EXPORTERBACE"/>
</dbReference>
<keyword evidence="2" id="KW-0813">Transport</keyword>
<dbReference type="PROSITE" id="PS51257">
    <property type="entry name" value="PROKAR_LIPOPROTEIN"/>
    <property type="match status" value="1"/>
</dbReference>
<dbReference type="InterPro" id="IPR005829">
    <property type="entry name" value="Sugar_transporter_CS"/>
</dbReference>
<feature type="domain" description="Major facilitator superfamily (MFS) profile" evidence="7">
    <location>
        <begin position="17"/>
        <end position="400"/>
    </location>
</feature>
<proteinExistence type="predicted"/>
<reference evidence="8 9" key="1">
    <citation type="submission" date="2023-06" db="EMBL/GenBank/DDBJ databases">
        <title>Novel species in genus Planococcus.</title>
        <authorList>
            <person name="Ning S."/>
        </authorList>
    </citation>
    <scope>NUCLEOTIDE SEQUENCE [LARGE SCALE GENOMIC DNA]</scope>
    <source>
        <strain evidence="8 9">N064</strain>
    </source>
</reference>
<evidence type="ECO:0000259" key="7">
    <source>
        <dbReference type="PROSITE" id="PS50850"/>
    </source>
</evidence>
<evidence type="ECO:0000256" key="1">
    <source>
        <dbReference type="ARBA" id="ARBA00004651"/>
    </source>
</evidence>
<dbReference type="SUPFAM" id="SSF103473">
    <property type="entry name" value="MFS general substrate transporter"/>
    <property type="match status" value="1"/>
</dbReference>
<comment type="subcellular location">
    <subcellularLocation>
        <location evidence="1">Cell membrane</location>
        <topology evidence="1">Multi-pass membrane protein</topology>
    </subcellularLocation>
</comment>
<dbReference type="Pfam" id="PF07690">
    <property type="entry name" value="MFS_1"/>
    <property type="match status" value="1"/>
</dbReference>
<dbReference type="EMBL" id="JAUJWW010000008">
    <property type="protein sequence ID" value="MDN7228815.1"/>
    <property type="molecule type" value="Genomic_DNA"/>
</dbReference>
<evidence type="ECO:0000256" key="6">
    <source>
        <dbReference type="SAM" id="Phobius"/>
    </source>
</evidence>
<dbReference type="CDD" id="cd17478">
    <property type="entry name" value="MFS_FsR"/>
    <property type="match status" value="1"/>
</dbReference>
<accession>A0ABT8MV85</accession>
<protein>
    <submittedName>
        <fullName evidence="8">MFS transporter</fullName>
    </submittedName>
</protein>
<sequence length="403" mass="43054">MTKAISSPLVGNPVYPVMFAMGACHLLNDSLQAVIPAMFPILEKDLGLTFTQLGMIAFALNIVASLLQPVVGFISDRKPMPFALPLGMTSSFIGMAGLAFAPEYWMILVSVMFLGFGSAIFHPEGSRVSYMAAGTRRGLSQSIYQVGGNSGQALAPLISAFILVPLGQHGAALFLFVAALGIFILSKISFWYKEQLAKEKLQKGKKVLLSSLPALTKKQVGVALALLLIIIFARSFYVTNMTSFYIFHLMDTYGLTIQTGQLYIFLFLAVGAAGTFFGGPMADKIGRKNVIVLSILVPIPLAIALPYVPLFIVIILLALIGFFIMLSFSVTVVYAQELVPSKIGTMSGLTVGLAFGMGAIGGVVIGILMDYIGVYETMVVVSFLPIIGLVGLGLPKDRKITAA</sequence>
<feature type="transmembrane region" description="Helical" evidence="6">
    <location>
        <begin position="260"/>
        <end position="278"/>
    </location>
</feature>
<organism evidence="8 9">
    <name type="scientific">Planococcus liqunii</name>
    <dbReference type="NCBI Taxonomy" id="3058394"/>
    <lineage>
        <taxon>Bacteria</taxon>
        <taxon>Bacillati</taxon>
        <taxon>Bacillota</taxon>
        <taxon>Bacilli</taxon>
        <taxon>Bacillales</taxon>
        <taxon>Caryophanaceae</taxon>
        <taxon>Planococcus</taxon>
    </lineage>
</organism>
<feature type="transmembrane region" description="Helical" evidence="6">
    <location>
        <begin position="170"/>
        <end position="192"/>
    </location>
</feature>